<organism evidence="8 9">
    <name type="scientific">Umbelopsis ramanniana AG</name>
    <dbReference type="NCBI Taxonomy" id="1314678"/>
    <lineage>
        <taxon>Eukaryota</taxon>
        <taxon>Fungi</taxon>
        <taxon>Fungi incertae sedis</taxon>
        <taxon>Mucoromycota</taxon>
        <taxon>Mucoromycotina</taxon>
        <taxon>Umbelopsidomycetes</taxon>
        <taxon>Umbelopsidales</taxon>
        <taxon>Umbelopsidaceae</taxon>
        <taxon>Umbelopsis</taxon>
    </lineage>
</organism>
<evidence type="ECO:0000256" key="4">
    <source>
        <dbReference type="ARBA" id="ARBA00022833"/>
    </source>
</evidence>
<dbReference type="PROSITE" id="PS51188">
    <property type="entry name" value="ZF_CR"/>
    <property type="match status" value="1"/>
</dbReference>
<keyword evidence="4 5" id="KW-0862">Zinc</keyword>
<dbReference type="InterPro" id="IPR001623">
    <property type="entry name" value="DnaJ_domain"/>
</dbReference>
<evidence type="ECO:0000256" key="2">
    <source>
        <dbReference type="ARBA" id="ARBA00022737"/>
    </source>
</evidence>
<gene>
    <name evidence="8" type="ORF">K450DRAFT_221218</name>
</gene>
<dbReference type="CDD" id="cd06257">
    <property type="entry name" value="DnaJ"/>
    <property type="match status" value="1"/>
</dbReference>
<dbReference type="Gene3D" id="2.10.230.10">
    <property type="entry name" value="Heat shock protein DnaJ, cysteine-rich domain"/>
    <property type="match status" value="1"/>
</dbReference>
<evidence type="ECO:0000259" key="6">
    <source>
        <dbReference type="PROSITE" id="PS50076"/>
    </source>
</evidence>
<dbReference type="Gene3D" id="2.60.260.20">
    <property type="entry name" value="Urease metallochaperone UreE, N-terminal domain"/>
    <property type="match status" value="2"/>
</dbReference>
<dbReference type="Pfam" id="PF00226">
    <property type="entry name" value="DnaJ"/>
    <property type="match status" value="1"/>
</dbReference>
<evidence type="ECO:0000259" key="7">
    <source>
        <dbReference type="PROSITE" id="PS51188"/>
    </source>
</evidence>
<sequence length="399" mass="44844">MVRDTKLYDTLGVKESSSELEIKKAYRKLAIKYHPDKNPNAGDKFKEISHAYAILSDPEKREKYDAAGVDDAAFHFGYEEVHVDVGNKRRRKKERGDDIVHELSVTLEDLYMGATKQINLNRSVLCVGCAPTESLKTATCKHCHGTGYLTYNSRGYNTVRQVRSVCKKCNGSGDYRNNGCKVCKGKGIVNERKVLEVHVEKGAKNGQKLLFGQESDQEPGVIPGDVIFILKLESHDRFEVRGKNLYTKIHITLQEALCGFDKILFKHMDGRGIRVKHTAGSVIQPGSFKTIMNEGMPTYRRTEDKGNMYIQFLVDFPADMWTSAGNIDAIRGLLPGPSEEVTQEKDMVVDDCSLLDVNFEALRSQEDKSRQVHRTDMNNYEDIERVSKPAAAAVGCPQQ</sequence>
<dbReference type="PANTHER" id="PTHR43888">
    <property type="entry name" value="DNAJ-LIKE-2, ISOFORM A-RELATED"/>
    <property type="match status" value="1"/>
</dbReference>
<keyword evidence="2" id="KW-0677">Repeat</keyword>
<dbReference type="InterPro" id="IPR001305">
    <property type="entry name" value="HSP_DnaJ_Cys-rich_dom"/>
</dbReference>
<dbReference type="GO" id="GO:0008270">
    <property type="term" value="F:zinc ion binding"/>
    <property type="evidence" value="ECO:0007669"/>
    <property type="project" value="UniProtKB-KW"/>
</dbReference>
<dbReference type="GO" id="GO:0006457">
    <property type="term" value="P:protein folding"/>
    <property type="evidence" value="ECO:0007669"/>
    <property type="project" value="InterPro"/>
</dbReference>
<dbReference type="AlphaFoldDB" id="A0AAD5HIU0"/>
<dbReference type="Proteomes" id="UP001206595">
    <property type="component" value="Unassembled WGS sequence"/>
</dbReference>
<dbReference type="SUPFAM" id="SSF46565">
    <property type="entry name" value="Chaperone J-domain"/>
    <property type="match status" value="1"/>
</dbReference>
<keyword evidence="3 5" id="KW-0863">Zinc-finger</keyword>
<evidence type="ECO:0000313" key="9">
    <source>
        <dbReference type="Proteomes" id="UP001206595"/>
    </source>
</evidence>
<dbReference type="InterPro" id="IPR044713">
    <property type="entry name" value="DNJA1/2-like"/>
</dbReference>
<dbReference type="EMBL" id="MU620894">
    <property type="protein sequence ID" value="KAI8584041.1"/>
    <property type="molecule type" value="Genomic_DNA"/>
</dbReference>
<keyword evidence="1 5" id="KW-0479">Metal-binding</keyword>
<dbReference type="SUPFAM" id="SSF49493">
    <property type="entry name" value="HSP40/DnaJ peptide-binding domain"/>
    <property type="match status" value="2"/>
</dbReference>
<dbReference type="CDD" id="cd10747">
    <property type="entry name" value="DnaJ_C"/>
    <property type="match status" value="1"/>
</dbReference>
<dbReference type="GO" id="GO:0030544">
    <property type="term" value="F:Hsp70 protein binding"/>
    <property type="evidence" value="ECO:0007669"/>
    <property type="project" value="InterPro"/>
</dbReference>
<feature type="domain" description="J" evidence="6">
    <location>
        <begin position="6"/>
        <end position="68"/>
    </location>
</feature>
<name>A0AAD5HIU0_UMBRA</name>
<dbReference type="PROSITE" id="PS00636">
    <property type="entry name" value="DNAJ_1"/>
    <property type="match status" value="1"/>
</dbReference>
<dbReference type="FunFam" id="2.60.260.20:FF:000003">
    <property type="entry name" value="DnaJ subfamily A member 2"/>
    <property type="match status" value="1"/>
</dbReference>
<dbReference type="SMART" id="SM00271">
    <property type="entry name" value="DnaJ"/>
    <property type="match status" value="1"/>
</dbReference>
<comment type="caution">
    <text evidence="8">The sequence shown here is derived from an EMBL/GenBank/DDBJ whole genome shotgun (WGS) entry which is preliminary data.</text>
</comment>
<keyword evidence="9" id="KW-1185">Reference proteome</keyword>
<dbReference type="InterPro" id="IPR036410">
    <property type="entry name" value="HSP_DnaJ_Cys-rich_dom_sf"/>
</dbReference>
<evidence type="ECO:0000313" key="8">
    <source>
        <dbReference type="EMBL" id="KAI8584041.1"/>
    </source>
</evidence>
<dbReference type="Gene3D" id="1.10.287.110">
    <property type="entry name" value="DnaJ domain"/>
    <property type="match status" value="1"/>
</dbReference>
<reference evidence="8" key="2">
    <citation type="journal article" date="2022" name="Proc. Natl. Acad. Sci. U.S.A.">
        <title>Diploid-dominant life cycles characterize the early evolution of Fungi.</title>
        <authorList>
            <person name="Amses K.R."/>
            <person name="Simmons D.R."/>
            <person name="Longcore J.E."/>
            <person name="Mondo S.J."/>
            <person name="Seto K."/>
            <person name="Jeronimo G.H."/>
            <person name="Bonds A.E."/>
            <person name="Quandt C.A."/>
            <person name="Davis W.J."/>
            <person name="Chang Y."/>
            <person name="Federici B.A."/>
            <person name="Kuo A."/>
            <person name="LaButti K."/>
            <person name="Pangilinan J."/>
            <person name="Andreopoulos W."/>
            <person name="Tritt A."/>
            <person name="Riley R."/>
            <person name="Hundley H."/>
            <person name="Johnson J."/>
            <person name="Lipzen A."/>
            <person name="Barry K."/>
            <person name="Lang B.F."/>
            <person name="Cuomo C.A."/>
            <person name="Buchler N.E."/>
            <person name="Grigoriev I.V."/>
            <person name="Spatafora J.W."/>
            <person name="Stajich J.E."/>
            <person name="James T.Y."/>
        </authorList>
    </citation>
    <scope>NUCLEOTIDE SEQUENCE</scope>
    <source>
        <strain evidence="8">AG</strain>
    </source>
</reference>
<dbReference type="GO" id="GO:0051082">
    <property type="term" value="F:unfolded protein binding"/>
    <property type="evidence" value="ECO:0007669"/>
    <property type="project" value="InterPro"/>
</dbReference>
<reference evidence="8" key="1">
    <citation type="submission" date="2021-06" db="EMBL/GenBank/DDBJ databases">
        <authorList>
            <consortium name="DOE Joint Genome Institute"/>
            <person name="Mondo S.J."/>
            <person name="Amses K.R."/>
            <person name="Simmons D.R."/>
            <person name="Longcore J.E."/>
            <person name="Seto K."/>
            <person name="Alves G.H."/>
            <person name="Bonds A.E."/>
            <person name="Quandt C.A."/>
            <person name="Davis W.J."/>
            <person name="Chang Y."/>
            <person name="Letcher P.M."/>
            <person name="Powell M.J."/>
            <person name="Kuo A."/>
            <person name="Labutti K."/>
            <person name="Pangilinan J."/>
            <person name="Andreopoulos W."/>
            <person name="Tritt A."/>
            <person name="Riley R."/>
            <person name="Hundley H."/>
            <person name="Johnson J."/>
            <person name="Lipzen A."/>
            <person name="Barry K."/>
            <person name="Berbee M.L."/>
            <person name="Buchler N.E."/>
            <person name="Grigoriev I.V."/>
            <person name="Spatafora J.W."/>
            <person name="Stajich J.E."/>
            <person name="James T.Y."/>
        </authorList>
    </citation>
    <scope>NUCLEOTIDE SEQUENCE</scope>
    <source>
        <strain evidence="8">AG</strain>
    </source>
</reference>
<protein>
    <submittedName>
        <fullName evidence="8">Uncharacterized protein</fullName>
    </submittedName>
</protein>
<dbReference type="InterPro" id="IPR002939">
    <property type="entry name" value="DnaJ_C"/>
</dbReference>
<dbReference type="PROSITE" id="PS50076">
    <property type="entry name" value="DNAJ_2"/>
    <property type="match status" value="1"/>
</dbReference>
<evidence type="ECO:0000256" key="5">
    <source>
        <dbReference type="PROSITE-ProRule" id="PRU00546"/>
    </source>
</evidence>
<feature type="domain" description="CR-type" evidence="7">
    <location>
        <begin position="113"/>
        <end position="192"/>
    </location>
</feature>
<dbReference type="CDD" id="cd10719">
    <property type="entry name" value="DnaJ_zf"/>
    <property type="match status" value="1"/>
</dbReference>
<dbReference type="RefSeq" id="XP_051449045.1">
    <property type="nucleotide sequence ID" value="XM_051585681.1"/>
</dbReference>
<dbReference type="Pfam" id="PF00684">
    <property type="entry name" value="DnaJ_CXXCXGXG"/>
    <property type="match status" value="1"/>
</dbReference>
<accession>A0AAD5HIU0</accession>
<dbReference type="GeneID" id="75911029"/>
<dbReference type="InterPro" id="IPR036869">
    <property type="entry name" value="J_dom_sf"/>
</dbReference>
<dbReference type="InterPro" id="IPR018253">
    <property type="entry name" value="DnaJ_domain_CS"/>
</dbReference>
<evidence type="ECO:0000256" key="1">
    <source>
        <dbReference type="ARBA" id="ARBA00022723"/>
    </source>
</evidence>
<dbReference type="InterPro" id="IPR008971">
    <property type="entry name" value="HSP40/DnaJ_pept-bd"/>
</dbReference>
<proteinExistence type="predicted"/>
<feature type="zinc finger region" description="CR-type" evidence="5">
    <location>
        <begin position="113"/>
        <end position="192"/>
    </location>
</feature>
<dbReference type="Pfam" id="PF01556">
    <property type="entry name" value="DnaJ_C"/>
    <property type="match status" value="1"/>
</dbReference>
<evidence type="ECO:0000256" key="3">
    <source>
        <dbReference type="ARBA" id="ARBA00022771"/>
    </source>
</evidence>
<dbReference type="PRINTS" id="PR00625">
    <property type="entry name" value="JDOMAIN"/>
</dbReference>
<dbReference type="SUPFAM" id="SSF57938">
    <property type="entry name" value="DnaJ/Hsp40 cysteine-rich domain"/>
    <property type="match status" value="1"/>
</dbReference>